<feature type="compositionally biased region" description="Pro residues" evidence="6">
    <location>
        <begin position="690"/>
        <end position="705"/>
    </location>
</feature>
<dbReference type="AlphaFoldDB" id="A0A1M6KBB1"/>
<keyword evidence="10" id="KW-1185">Reference proteome</keyword>
<feature type="compositionally biased region" description="Low complexity" evidence="6">
    <location>
        <begin position="740"/>
        <end position="753"/>
    </location>
</feature>
<evidence type="ECO:0000256" key="6">
    <source>
        <dbReference type="SAM" id="MobiDB-lite"/>
    </source>
</evidence>
<evidence type="ECO:0000313" key="9">
    <source>
        <dbReference type="EMBL" id="SHJ56187.1"/>
    </source>
</evidence>
<dbReference type="SMART" id="SM00387">
    <property type="entry name" value="HATPase_c"/>
    <property type="match status" value="1"/>
</dbReference>
<gene>
    <name evidence="9" type="ORF">SAMN05421803_107109</name>
</gene>
<dbReference type="GO" id="GO:0004673">
    <property type="term" value="F:protein histidine kinase activity"/>
    <property type="evidence" value="ECO:0007669"/>
    <property type="project" value="UniProtKB-EC"/>
</dbReference>
<dbReference type="InterPro" id="IPR036890">
    <property type="entry name" value="HATPase_C_sf"/>
</dbReference>
<dbReference type="Proteomes" id="UP000184452">
    <property type="component" value="Unassembled WGS sequence"/>
</dbReference>
<dbReference type="EMBL" id="FQZK01000007">
    <property type="protein sequence ID" value="SHJ56187.1"/>
    <property type="molecule type" value="Genomic_DNA"/>
</dbReference>
<protein>
    <recommendedName>
        <fullName evidence="2">histidine kinase</fullName>
        <ecNumber evidence="2">2.7.13.3</ecNumber>
    </recommendedName>
</protein>
<keyword evidence="5 9" id="KW-0418">Kinase</keyword>
<evidence type="ECO:0000256" key="7">
    <source>
        <dbReference type="SAM" id="Phobius"/>
    </source>
</evidence>
<feature type="compositionally biased region" description="Low complexity" evidence="6">
    <location>
        <begin position="706"/>
        <end position="718"/>
    </location>
</feature>
<dbReference type="PANTHER" id="PTHR45436">
    <property type="entry name" value="SENSOR HISTIDINE KINASE YKOH"/>
    <property type="match status" value="1"/>
</dbReference>
<reference evidence="9 10" key="1">
    <citation type="submission" date="2016-11" db="EMBL/GenBank/DDBJ databases">
        <authorList>
            <person name="Jaros S."/>
            <person name="Januszkiewicz K."/>
            <person name="Wedrychowicz H."/>
        </authorList>
    </citation>
    <scope>NUCLEOTIDE SEQUENCE [LARGE SCALE GENOMIC DNA]</scope>
    <source>
        <strain evidence="9 10">CGMCC 4.5723</strain>
    </source>
</reference>
<dbReference type="Pfam" id="PF02518">
    <property type="entry name" value="HATPase_c"/>
    <property type="match status" value="1"/>
</dbReference>
<dbReference type="InterPro" id="IPR003594">
    <property type="entry name" value="HATPase_dom"/>
</dbReference>
<dbReference type="EC" id="2.7.13.3" evidence="2"/>
<evidence type="ECO:0000256" key="5">
    <source>
        <dbReference type="ARBA" id="ARBA00022777"/>
    </source>
</evidence>
<dbReference type="PANTHER" id="PTHR45436:SF5">
    <property type="entry name" value="SENSOR HISTIDINE KINASE TRCS"/>
    <property type="match status" value="1"/>
</dbReference>
<feature type="compositionally biased region" description="Low complexity" evidence="6">
    <location>
        <begin position="781"/>
        <end position="799"/>
    </location>
</feature>
<dbReference type="Gene3D" id="3.30.565.10">
    <property type="entry name" value="Histidine kinase-like ATPase, C-terminal domain"/>
    <property type="match status" value="1"/>
</dbReference>
<evidence type="ECO:0000256" key="2">
    <source>
        <dbReference type="ARBA" id="ARBA00012438"/>
    </source>
</evidence>
<dbReference type="GO" id="GO:0000160">
    <property type="term" value="P:phosphorelay signal transduction system"/>
    <property type="evidence" value="ECO:0007669"/>
    <property type="project" value="TreeGrafter"/>
</dbReference>
<evidence type="ECO:0000313" key="10">
    <source>
        <dbReference type="Proteomes" id="UP000184452"/>
    </source>
</evidence>
<evidence type="ECO:0000256" key="4">
    <source>
        <dbReference type="ARBA" id="ARBA00022679"/>
    </source>
</evidence>
<comment type="catalytic activity">
    <reaction evidence="1">
        <text>ATP + protein L-histidine = ADP + protein N-phospho-L-histidine.</text>
        <dbReference type="EC" id="2.7.13.3"/>
    </reaction>
</comment>
<evidence type="ECO:0000256" key="1">
    <source>
        <dbReference type="ARBA" id="ARBA00000085"/>
    </source>
</evidence>
<dbReference type="InterPro" id="IPR050428">
    <property type="entry name" value="TCS_sensor_his_kinase"/>
</dbReference>
<dbReference type="Pfam" id="PF08376">
    <property type="entry name" value="NIT"/>
    <property type="match status" value="1"/>
</dbReference>
<keyword evidence="3" id="KW-0597">Phosphoprotein</keyword>
<dbReference type="SUPFAM" id="SSF55874">
    <property type="entry name" value="ATPase domain of HSP90 chaperone/DNA topoisomerase II/histidine kinase"/>
    <property type="match status" value="1"/>
</dbReference>
<feature type="transmembrane region" description="Helical" evidence="7">
    <location>
        <begin position="329"/>
        <end position="351"/>
    </location>
</feature>
<organism evidence="9 10">
    <name type="scientific">Nocardiopsis flavescens</name>
    <dbReference type="NCBI Taxonomy" id="758803"/>
    <lineage>
        <taxon>Bacteria</taxon>
        <taxon>Bacillati</taxon>
        <taxon>Actinomycetota</taxon>
        <taxon>Actinomycetes</taxon>
        <taxon>Streptosporangiales</taxon>
        <taxon>Nocardiopsidaceae</taxon>
        <taxon>Nocardiopsis</taxon>
    </lineage>
</organism>
<dbReference type="GO" id="GO:0005886">
    <property type="term" value="C:plasma membrane"/>
    <property type="evidence" value="ECO:0007669"/>
    <property type="project" value="TreeGrafter"/>
</dbReference>
<feature type="compositionally biased region" description="Basic and acidic residues" evidence="6">
    <location>
        <begin position="822"/>
        <end position="839"/>
    </location>
</feature>
<feature type="region of interest" description="Disordered" evidence="6">
    <location>
        <begin position="681"/>
        <end position="839"/>
    </location>
</feature>
<evidence type="ECO:0000256" key="3">
    <source>
        <dbReference type="ARBA" id="ARBA00022553"/>
    </source>
</evidence>
<sequence>MQAVPPKRGRTIASRIRAMVTIPTAALLALWLILTLVLAYDAGLKLIRASATDEMVTPAAVGLVDAMRERARTMAFIEHPDDPGLAADLAGAREATDASLGAVIGDLIGFVDFAPGESGHHITMLHEEYGRIDEIRAAVDEGSIPRGEALEYYNELVLHGADTFDGHARTGVEAAAVDPGFSAVYMFRAVDLFARADAQLAQAFSNDELTWEDQLAFAELVGSYRHLLEANGPYLSGPGQQERYEAVLAGPEFERLTEMEARIVERRITTETVTDPVTLAVTDVEDLSMPVNGDDWAADHAYVLGEFTAIGADEAQYAAEITRDQANRAVLVAVGGSLGVAAVFTVAFLLARRSSRSLTGRLVRLRDDANDLAEKRLPELMDRLHRGERVDTEAMLPLMAASDDEIGDVAGAFNTAQRAAVDEAVQQAELRQGINRVFLNIAHRSQTLVHRQLRLLDKMEREQEDPEQLAQLFKLDHLATRSRRNAENLLILGGEAPGRTWHRPMPLIDVLRGAISESGDYTRVKRERIARVHLNGPAVADVIHLVAELVDNASMFSPPHTQVRLSSEDVPNGVTIEIEDRGLGMSEEELRSANTLLADPPEFDVMRLNEKMRLGLFVVSHLAHRHGIKVHLRTSPYGGVQAIVLLPHEIITGERTSLPAAQEQDGDIWEVREIIDYAPGGALESGAAPAPVPGEDGPPPAPAPGGPAEAGASPPADGTAPAHVHGADVLDDARPPLPTRRPAADAAPGAADAGPERVEAGGGRPSLPKRRPQQNLAPQLAADPVPAPGDGASGGAPAPGAGGAERLARLRRNMTAFQQGTDRGRREGRQQTHETDKDE</sequence>
<dbReference type="STRING" id="758803.SAMN05421803_107109"/>
<name>A0A1M6KBB1_9ACTN</name>
<proteinExistence type="predicted"/>
<keyword evidence="4" id="KW-0808">Transferase</keyword>
<dbReference type="InterPro" id="IPR013587">
    <property type="entry name" value="Nitrate/nitrite_sensing"/>
</dbReference>
<keyword evidence="7" id="KW-1133">Transmembrane helix</keyword>
<feature type="compositionally biased region" description="Basic and acidic residues" evidence="6">
    <location>
        <begin position="725"/>
        <end position="734"/>
    </location>
</feature>
<keyword evidence="7" id="KW-0472">Membrane</keyword>
<keyword evidence="7" id="KW-0812">Transmembrane</keyword>
<evidence type="ECO:0000259" key="8">
    <source>
        <dbReference type="SMART" id="SM00387"/>
    </source>
</evidence>
<dbReference type="Gene3D" id="6.10.340.10">
    <property type="match status" value="1"/>
</dbReference>
<accession>A0A1M6KBB1</accession>
<feature type="domain" description="Histidine kinase/HSP90-like ATPase" evidence="8">
    <location>
        <begin position="538"/>
        <end position="650"/>
    </location>
</feature>